<name>A0ABS6JRH1_9BACI</name>
<feature type="domain" description="AAA+ ATPase" evidence="1">
    <location>
        <begin position="157"/>
        <end position="307"/>
    </location>
</feature>
<dbReference type="InterPro" id="IPR003593">
    <property type="entry name" value="AAA+_ATPase"/>
</dbReference>
<sequence>MDSIGKTLRNMPGGKFEERLKQISADMLKDQRIQSFLTKHAVTEKQIDKGMNELFQYKTQWDNCDSCTGLESCPNVMKGYQPQLSIYRNDFQLEYQICPLMKKVENNRRQASLIQSLYIPKEMTSATFEDVHEDTPSRIEAIVKAMEFTVNVNPGENGQGLYIYGPFGVGKTFLMGAIANELAERDIQTMIVYTPDFFRELKNGIQDGSYQKKLDQVKRSPVLILDDIGAETMSNWVRDDILGTLLQFRMMEKLPTLFTSNYDLDELENHLAYTHRGGLEKLDQLKAKRIMERIRYLNTVIDMKGENKRA</sequence>
<evidence type="ECO:0000259" key="1">
    <source>
        <dbReference type="SMART" id="SM00382"/>
    </source>
</evidence>
<dbReference type="SUPFAM" id="SSF52540">
    <property type="entry name" value="P-loop containing nucleoside triphosphate hydrolases"/>
    <property type="match status" value="1"/>
</dbReference>
<dbReference type="Pfam" id="PF01695">
    <property type="entry name" value="IstB_IS21"/>
    <property type="match status" value="1"/>
</dbReference>
<evidence type="ECO:0000313" key="3">
    <source>
        <dbReference type="Proteomes" id="UP000790580"/>
    </source>
</evidence>
<dbReference type="Pfam" id="PF07319">
    <property type="entry name" value="DnaI_N"/>
    <property type="match status" value="1"/>
</dbReference>
<comment type="caution">
    <text evidence="2">The sequence shown here is derived from an EMBL/GenBank/DDBJ whole genome shotgun (WGS) entry which is preliminary data.</text>
</comment>
<reference evidence="2 3" key="1">
    <citation type="submission" date="2021-06" db="EMBL/GenBank/DDBJ databases">
        <title>Bacillus sp. RD4P76, an endophyte from a halophyte.</title>
        <authorList>
            <person name="Sun J.-Q."/>
        </authorList>
    </citation>
    <scope>NUCLEOTIDE SEQUENCE [LARGE SCALE GENOMIC DNA]</scope>
    <source>
        <strain evidence="2 3">JCM 17098</strain>
    </source>
</reference>
<accession>A0ABS6JRH1</accession>
<dbReference type="CDD" id="cd00009">
    <property type="entry name" value="AAA"/>
    <property type="match status" value="1"/>
</dbReference>
<dbReference type="NCBIfam" id="NF006505">
    <property type="entry name" value="PRK08939.1"/>
    <property type="match status" value="1"/>
</dbReference>
<dbReference type="PANTHER" id="PTHR30050">
    <property type="entry name" value="CHROMOSOMAL REPLICATION INITIATOR PROTEIN DNAA"/>
    <property type="match status" value="1"/>
</dbReference>
<proteinExistence type="predicted"/>
<dbReference type="RefSeq" id="WP_088077979.1">
    <property type="nucleotide sequence ID" value="NZ_JAHQCR010000030.1"/>
</dbReference>
<dbReference type="InterPro" id="IPR002611">
    <property type="entry name" value="IstB_ATP-bd"/>
</dbReference>
<dbReference type="Gene3D" id="3.40.50.300">
    <property type="entry name" value="P-loop containing nucleotide triphosphate hydrolases"/>
    <property type="match status" value="1"/>
</dbReference>
<protein>
    <submittedName>
        <fullName evidence="2">Primosomal protein DnaI</fullName>
    </submittedName>
</protein>
<dbReference type="InterPro" id="IPR027417">
    <property type="entry name" value="P-loop_NTPase"/>
</dbReference>
<evidence type="ECO:0000313" key="2">
    <source>
        <dbReference type="EMBL" id="MBU9721163.1"/>
    </source>
</evidence>
<dbReference type="PANTHER" id="PTHR30050:SF8">
    <property type="entry name" value="PRIMOSOMAL PROTEIN DNAI"/>
    <property type="match status" value="1"/>
</dbReference>
<keyword evidence="3" id="KW-1185">Reference proteome</keyword>
<gene>
    <name evidence="2" type="primary">dnaI</name>
    <name evidence="2" type="ORF">KS407_06845</name>
</gene>
<dbReference type="SMART" id="SM00382">
    <property type="entry name" value="AAA"/>
    <property type="match status" value="1"/>
</dbReference>
<dbReference type="Proteomes" id="UP000790580">
    <property type="component" value="Unassembled WGS sequence"/>
</dbReference>
<dbReference type="EMBL" id="JAHQCR010000030">
    <property type="protein sequence ID" value="MBU9721163.1"/>
    <property type="molecule type" value="Genomic_DNA"/>
</dbReference>
<organism evidence="2 3">
    <name type="scientific">Evansella alkalicola</name>
    <dbReference type="NCBI Taxonomy" id="745819"/>
    <lineage>
        <taxon>Bacteria</taxon>
        <taxon>Bacillati</taxon>
        <taxon>Bacillota</taxon>
        <taxon>Bacilli</taxon>
        <taxon>Bacillales</taxon>
        <taxon>Bacillaceae</taxon>
        <taxon>Evansella</taxon>
    </lineage>
</organism>
<dbReference type="InterPro" id="IPR009928">
    <property type="entry name" value="DnaI_N"/>
</dbReference>